<feature type="compositionally biased region" description="Basic and acidic residues" evidence="1">
    <location>
        <begin position="58"/>
        <end position="96"/>
    </location>
</feature>
<organism evidence="3 4">
    <name type="scientific">Terriglobus aquaticus</name>
    <dbReference type="NCBI Taxonomy" id="940139"/>
    <lineage>
        <taxon>Bacteria</taxon>
        <taxon>Pseudomonadati</taxon>
        <taxon>Acidobacteriota</taxon>
        <taxon>Terriglobia</taxon>
        <taxon>Terriglobales</taxon>
        <taxon>Acidobacteriaceae</taxon>
        <taxon>Terriglobus</taxon>
    </lineage>
</organism>
<reference evidence="3 4" key="1">
    <citation type="submission" date="2024-12" db="EMBL/GenBank/DDBJ databases">
        <authorList>
            <person name="Lee Y."/>
        </authorList>
    </citation>
    <scope>NUCLEOTIDE SEQUENCE [LARGE SCALE GENOMIC DNA]</scope>
    <source>
        <strain evidence="3 4">03SUJ4</strain>
    </source>
</reference>
<evidence type="ECO:0000256" key="2">
    <source>
        <dbReference type="SAM" id="SignalP"/>
    </source>
</evidence>
<feature type="region of interest" description="Disordered" evidence="1">
    <location>
        <begin position="320"/>
        <end position="359"/>
    </location>
</feature>
<dbReference type="RefSeq" id="WP_263412986.1">
    <property type="nucleotide sequence ID" value="NZ_BAABBH010000001.1"/>
</dbReference>
<comment type="caution">
    <text evidence="3">The sequence shown here is derived from an EMBL/GenBank/DDBJ whole genome shotgun (WGS) entry which is preliminary data.</text>
</comment>
<keyword evidence="2" id="KW-0732">Signal</keyword>
<accession>A0ABW9KKL7</accession>
<dbReference type="Proteomes" id="UP001634747">
    <property type="component" value="Unassembled WGS sequence"/>
</dbReference>
<evidence type="ECO:0008006" key="5">
    <source>
        <dbReference type="Google" id="ProtNLM"/>
    </source>
</evidence>
<evidence type="ECO:0000313" key="4">
    <source>
        <dbReference type="Proteomes" id="UP001634747"/>
    </source>
</evidence>
<feature type="compositionally biased region" description="Polar residues" evidence="1">
    <location>
        <begin position="327"/>
        <end position="340"/>
    </location>
</feature>
<evidence type="ECO:0000256" key="1">
    <source>
        <dbReference type="SAM" id="MobiDB-lite"/>
    </source>
</evidence>
<proteinExistence type="predicted"/>
<dbReference type="EMBL" id="JBJYXY010000001">
    <property type="protein sequence ID" value="MFN2975490.1"/>
    <property type="molecule type" value="Genomic_DNA"/>
</dbReference>
<name>A0ABW9KKL7_9BACT</name>
<gene>
    <name evidence="3" type="ORF">ACK2TP_06925</name>
</gene>
<feature type="chain" id="PRO_5047228984" description="DUF4384 domain-containing protein" evidence="2">
    <location>
        <begin position="21"/>
        <end position="359"/>
    </location>
</feature>
<feature type="compositionally biased region" description="Low complexity" evidence="1">
    <location>
        <begin position="32"/>
        <end position="53"/>
    </location>
</feature>
<protein>
    <recommendedName>
        <fullName evidence="5">DUF4384 domain-containing protein</fullName>
    </recommendedName>
</protein>
<evidence type="ECO:0000313" key="3">
    <source>
        <dbReference type="EMBL" id="MFN2975490.1"/>
    </source>
</evidence>
<keyword evidence="4" id="KW-1185">Reference proteome</keyword>
<sequence length="359" mass="38137">MRLAYLRFAPILLACSVLTAQQVPGSSVSDGAPAPAASQPQPAGTVAAVPPATSEGQGKPDDPISRGEAKAAGHVDKDRKKEEAKAQKEAEKQKKQQEAEAKLLKLEDNEIAISVFDDQGNPVKIPPCAKKDKSCQEKRKELLKQKRVELNVQNGTLTVDGMIGRARLNYEIPSFLYLYVSVPGYGTIVASPVHFPYSTELKDALDGPTLTITTPDDHVVQLSSEKPLSGKAKRSIFFAVDHDFQQPGRYPSIGYGTVNKAPYVWPGALPMSDEQKRHLANAPALPKGMEVQAAAVPCQQVAAGTTTRPVKVNGTLVTPPPCKAGQVASTPGAFSTTTSERPPDGSGAASTGIAEDHSR</sequence>
<feature type="region of interest" description="Disordered" evidence="1">
    <location>
        <begin position="24"/>
        <end position="96"/>
    </location>
</feature>
<feature type="signal peptide" evidence="2">
    <location>
        <begin position="1"/>
        <end position="20"/>
    </location>
</feature>